<dbReference type="GeneID" id="24424035"/>
<reference evidence="1 2" key="2">
    <citation type="journal article" date="2013" name="PLoS ONE">
        <title>Whole genome mapping and re-organization of the nuclear and mitochondrial genomes of Babesia microti isolates.</title>
        <authorList>
            <person name="Cornillot E."/>
            <person name="Dassouli A."/>
            <person name="Garg A."/>
            <person name="Pachikara N."/>
            <person name="Randazzo S."/>
            <person name="Depoix D."/>
            <person name="Carcy B."/>
            <person name="Delbecq S."/>
            <person name="Frutos R."/>
            <person name="Silva J.C."/>
            <person name="Sutton R."/>
            <person name="Krause P.J."/>
            <person name="Mamoun C.B."/>
        </authorList>
    </citation>
    <scope>NUCLEOTIDE SEQUENCE [LARGE SCALE GENOMIC DNA]</scope>
    <source>
        <strain evidence="1 2">RI</strain>
    </source>
</reference>
<dbReference type="GO" id="GO:0003723">
    <property type="term" value="F:RNA binding"/>
    <property type="evidence" value="ECO:0007669"/>
    <property type="project" value="TreeGrafter"/>
</dbReference>
<evidence type="ECO:0000313" key="2">
    <source>
        <dbReference type="Proteomes" id="UP000002899"/>
    </source>
</evidence>
<accession>A0A1R4AA50</accession>
<dbReference type="EMBL" id="FO082872">
    <property type="protein sequence ID" value="SJK85888.1"/>
    <property type="molecule type" value="Genomic_DNA"/>
</dbReference>
<evidence type="ECO:0000313" key="1">
    <source>
        <dbReference type="EMBL" id="SJK85888.1"/>
    </source>
</evidence>
<dbReference type="VEuPathDB" id="PiroplasmaDB:BMR1_02g01240"/>
<organism evidence="1 2">
    <name type="scientific">Babesia microti (strain RI)</name>
    <dbReference type="NCBI Taxonomy" id="1133968"/>
    <lineage>
        <taxon>Eukaryota</taxon>
        <taxon>Sar</taxon>
        <taxon>Alveolata</taxon>
        <taxon>Apicomplexa</taxon>
        <taxon>Aconoidasida</taxon>
        <taxon>Piroplasmida</taxon>
        <taxon>Babesiidae</taxon>
        <taxon>Babesia</taxon>
    </lineage>
</organism>
<dbReference type="InterPro" id="IPR050781">
    <property type="entry name" value="CWC22_splicing_factor"/>
</dbReference>
<dbReference type="GO" id="GO:0042274">
    <property type="term" value="P:ribosomal small subunit biogenesis"/>
    <property type="evidence" value="ECO:0007669"/>
    <property type="project" value="TreeGrafter"/>
</dbReference>
<protein>
    <recommendedName>
        <fullName evidence="3">MI domain-containing protein</fullName>
    </recommendedName>
</protein>
<dbReference type="AlphaFoldDB" id="A0A1R4AA50"/>
<dbReference type="Proteomes" id="UP000002899">
    <property type="component" value="Chromosome II"/>
</dbReference>
<dbReference type="GO" id="GO:0005730">
    <property type="term" value="C:nucleolus"/>
    <property type="evidence" value="ECO:0007669"/>
    <property type="project" value="TreeGrafter"/>
</dbReference>
<dbReference type="OrthoDB" id="361797at2759"/>
<evidence type="ECO:0008006" key="3">
    <source>
        <dbReference type="Google" id="ProtNLM"/>
    </source>
</evidence>
<reference evidence="1 2" key="3">
    <citation type="journal article" date="2016" name="Sci. Rep.">
        <title>Genome-wide diversity and gene expression profiling of Babesia microti isolates identify polymorphic genes that mediate host-pathogen interactions.</title>
        <authorList>
            <person name="Silva J.C."/>
            <person name="Cornillot E."/>
            <person name="McCracken C."/>
            <person name="Usmani-Brown S."/>
            <person name="Dwivedi A."/>
            <person name="Ifeonu O.O."/>
            <person name="Crabtree J."/>
            <person name="Gotia H.T."/>
            <person name="Virji A.Z."/>
            <person name="Reynes C."/>
            <person name="Colinge J."/>
            <person name="Kumar V."/>
            <person name="Lawres L."/>
            <person name="Pazzi J.E."/>
            <person name="Pablo J.V."/>
            <person name="Hung C."/>
            <person name="Brancato J."/>
            <person name="Kumari P."/>
            <person name="Orvis J."/>
            <person name="Tretina K."/>
            <person name="Chibucos M."/>
            <person name="Ott S."/>
            <person name="Sadzewicz L."/>
            <person name="Sengamalay N."/>
            <person name="Shetty A.C."/>
            <person name="Su Q."/>
            <person name="Tallon L."/>
            <person name="Fraser C.M."/>
            <person name="Frutos R."/>
            <person name="Molina D.M."/>
            <person name="Krause P.J."/>
            <person name="Ben Mamoun C."/>
        </authorList>
    </citation>
    <scope>NUCLEOTIDE SEQUENCE [LARGE SCALE GENOMIC DNA]</scope>
    <source>
        <strain evidence="1 2">RI</strain>
    </source>
</reference>
<proteinExistence type="predicted"/>
<dbReference type="SUPFAM" id="SSF48371">
    <property type="entry name" value="ARM repeat"/>
    <property type="match status" value="1"/>
</dbReference>
<gene>
    <name evidence="1" type="ORF">BMR1_02g01240</name>
</gene>
<sequence>MINDDEFIANYESKYVTNKQSKREIFSNTFEDGQDLFDLLDSITKSDCLPKKLKKNTLPSTDVTKAGKNVVTSLSPDRESPTKGLNLESDEEICYSNDNSKELPFDYTKKRKLPNITKNKNGKTVDIKSNDNSLRDEKWIVCKGKVISQLNRLSEGNISIVIEELTKLISLLNIQSGKLPYEISKDLAELIILFSISNEQLQPSVIMTYTGIISWLSSLVPEIGYIFIGNLHDLVQESTTTLVNANSNDDKIIASKKSIAKNCIISLASLFHFGMLDIELLCDIIHIITDCDMNDELSYVIITLIRYFGHVVHIKSPQIIQQILSQIQTKIDEYKTTCIDYSKSVVRFLELEICERKLKCNTLPLDNLKETLKRHCNISVFVSKVNFYNFINSPHRHIDPSKALKYISTDYSQLPTGQSNETKKLLSKASSLGLSNSTQKSVFLTLMRSHDSAQAFKIITDNFPSKNNILNIVKTVITCLLAERQFNPFYIQVIEQLNKFGNKAWNKSFKYTLRCTIHNQYINTDKFSKRKKRILQMAISHMNDKKLIDEHAVKSVENDRISNNNFDE</sequence>
<reference evidence="1 2" key="1">
    <citation type="journal article" date="2012" name="Nucleic Acids Res.">
        <title>Sequencing of the smallest Apicomplexan genome from the human pathogen Babesia microti.</title>
        <authorList>
            <person name="Cornillot E."/>
            <person name="Hadj-Kaddour K."/>
            <person name="Dassouli A."/>
            <person name="Noel B."/>
            <person name="Ranwez V."/>
            <person name="Vacherie B."/>
            <person name="Augagneur Y."/>
            <person name="Bres V."/>
            <person name="Duclos A."/>
            <person name="Randazzo S."/>
            <person name="Carcy B."/>
            <person name="Debierre-Grockiego F."/>
            <person name="Delbecq S."/>
            <person name="Moubri-Menage K."/>
            <person name="Shams-Eldin H."/>
            <person name="Usmani-Brown S."/>
            <person name="Bringaud F."/>
            <person name="Wincker P."/>
            <person name="Vivares C.P."/>
            <person name="Schwarz R.T."/>
            <person name="Schetters T.P."/>
            <person name="Krause P.J."/>
            <person name="Gorenflot A."/>
            <person name="Berry V."/>
            <person name="Barbe V."/>
            <person name="Ben Mamoun C."/>
        </authorList>
    </citation>
    <scope>NUCLEOTIDE SEQUENCE [LARGE SCALE GENOMIC DNA]</scope>
    <source>
        <strain evidence="1 2">RI</strain>
    </source>
</reference>
<dbReference type="Gene3D" id="1.25.40.180">
    <property type="match status" value="1"/>
</dbReference>
<dbReference type="PANTHER" id="PTHR18034">
    <property type="entry name" value="CELL CYCLE CONTROL PROTEIN CWF22-RELATED"/>
    <property type="match status" value="1"/>
</dbReference>
<dbReference type="RefSeq" id="XP_021338099.1">
    <property type="nucleotide sequence ID" value="XM_021483143.1"/>
</dbReference>
<dbReference type="InterPro" id="IPR016024">
    <property type="entry name" value="ARM-type_fold"/>
</dbReference>
<keyword evidence="2" id="KW-1185">Reference proteome</keyword>
<name>A0A1R4AA50_BABMR</name>
<dbReference type="PANTHER" id="PTHR18034:SF4">
    <property type="entry name" value="NUCLEOLAR MIF4G DOMAIN-CONTAINING PROTEIN 1"/>
    <property type="match status" value="1"/>
</dbReference>
<dbReference type="KEGG" id="bmic:BMR1_02g01240"/>